<dbReference type="InterPro" id="IPR036861">
    <property type="entry name" value="Endochitinase-like_sf"/>
</dbReference>
<dbReference type="SMART" id="SM00270">
    <property type="entry name" value="ChtBD1"/>
    <property type="match status" value="2"/>
</dbReference>
<evidence type="ECO:0000313" key="6">
    <source>
        <dbReference type="EMBL" id="KAK1768085.1"/>
    </source>
</evidence>
<dbReference type="InterPro" id="IPR018371">
    <property type="entry name" value="Chitin-binding_1_CS"/>
</dbReference>
<keyword evidence="7" id="KW-1185">Reference proteome</keyword>
<dbReference type="Gene3D" id="3.30.60.10">
    <property type="entry name" value="Endochitinase-like"/>
    <property type="match status" value="2"/>
</dbReference>
<proteinExistence type="predicted"/>
<feature type="disulfide bond" evidence="3">
    <location>
        <begin position="123"/>
        <end position="137"/>
    </location>
</feature>
<comment type="caution">
    <text evidence="3">Lacks conserved residue(s) required for the propagation of feature annotation.</text>
</comment>
<dbReference type="AlphaFoldDB" id="A0AAJ0C190"/>
<gene>
    <name evidence="6" type="ORF">QBC33DRAFT_569125</name>
</gene>
<reference evidence="6" key="1">
    <citation type="submission" date="2023-06" db="EMBL/GenBank/DDBJ databases">
        <title>Genome-scale phylogeny and comparative genomics of the fungal order Sordariales.</title>
        <authorList>
            <consortium name="Lawrence Berkeley National Laboratory"/>
            <person name="Hensen N."/>
            <person name="Bonometti L."/>
            <person name="Westerberg I."/>
            <person name="Brannstrom I.O."/>
            <person name="Guillou S."/>
            <person name="Cros-Aarteil S."/>
            <person name="Calhoun S."/>
            <person name="Haridas S."/>
            <person name="Kuo A."/>
            <person name="Mondo S."/>
            <person name="Pangilinan J."/>
            <person name="Riley R."/>
            <person name="Labutti K."/>
            <person name="Andreopoulos B."/>
            <person name="Lipzen A."/>
            <person name="Chen C."/>
            <person name="Yanf M."/>
            <person name="Daum C."/>
            <person name="Ng V."/>
            <person name="Clum A."/>
            <person name="Steindorff A."/>
            <person name="Ohm R."/>
            <person name="Martin F."/>
            <person name="Silar P."/>
            <person name="Natvig D."/>
            <person name="Lalanne C."/>
            <person name="Gautier V."/>
            <person name="Ament-Velasquez S.L."/>
            <person name="Kruys A."/>
            <person name="Hutchinson M.I."/>
            <person name="Powell A.J."/>
            <person name="Barry K."/>
            <person name="Miller A.N."/>
            <person name="Grigoriev I.V."/>
            <person name="Debuchy R."/>
            <person name="Gladieux P."/>
            <person name="Thoren M.H."/>
            <person name="Johannesson H."/>
        </authorList>
    </citation>
    <scope>NUCLEOTIDE SEQUENCE</scope>
    <source>
        <strain evidence="6">8032-3</strain>
    </source>
</reference>
<dbReference type="PANTHER" id="PTHR47849:SF8">
    <property type="entry name" value="LECTIN"/>
    <property type="match status" value="1"/>
</dbReference>
<evidence type="ECO:0000259" key="5">
    <source>
        <dbReference type="PROSITE" id="PS50941"/>
    </source>
</evidence>
<evidence type="ECO:0000256" key="4">
    <source>
        <dbReference type="SAM" id="SignalP"/>
    </source>
</evidence>
<dbReference type="GO" id="GO:0008061">
    <property type="term" value="F:chitin binding"/>
    <property type="evidence" value="ECO:0007669"/>
    <property type="project" value="UniProtKB-UniRule"/>
</dbReference>
<dbReference type="EMBL" id="MU839006">
    <property type="protein sequence ID" value="KAK1768085.1"/>
    <property type="molecule type" value="Genomic_DNA"/>
</dbReference>
<feature type="disulfide bond" evidence="3">
    <location>
        <begin position="57"/>
        <end position="71"/>
    </location>
</feature>
<keyword evidence="2 3" id="KW-1015">Disulfide bond</keyword>
<keyword evidence="1 3" id="KW-0147">Chitin-binding</keyword>
<protein>
    <submittedName>
        <fullName evidence="6">Carbohydrate-binding module family 18 protein</fullName>
    </submittedName>
</protein>
<dbReference type="PROSITE" id="PS00026">
    <property type="entry name" value="CHIT_BIND_I_1"/>
    <property type="match status" value="1"/>
</dbReference>
<feature type="chain" id="PRO_5042510494" evidence="4">
    <location>
        <begin position="19"/>
        <end position="168"/>
    </location>
</feature>
<dbReference type="SUPFAM" id="SSF57016">
    <property type="entry name" value="Plant lectins/antimicrobial peptides"/>
    <property type="match status" value="2"/>
</dbReference>
<accession>A0AAJ0C190</accession>
<keyword evidence="4" id="KW-0732">Signal</keyword>
<feature type="domain" description="Chitin-binding type-1" evidence="5">
    <location>
        <begin position="100"/>
        <end position="152"/>
    </location>
</feature>
<sequence length="168" mass="16618">MLALIPVLLLLPTALGSAVPPPLVLERATLEVSPNKTCGTTGAGSAPGFTCADPDGCCSKFGYCGSGDGFCLTSAGCQTKFSNKTTSCYAPKSGSTVSVDGTCGVTEAGTAGYVCPSNGTATCCSSSGYCGNTTGHCAAAEGCQSKYGKCTGTAAARLRSLFSVNLFA</sequence>
<feature type="domain" description="Chitin-binding type-1" evidence="5">
    <location>
        <begin position="35"/>
        <end position="90"/>
    </location>
</feature>
<dbReference type="Proteomes" id="UP001244011">
    <property type="component" value="Unassembled WGS sequence"/>
</dbReference>
<name>A0AAJ0C190_9PEZI</name>
<evidence type="ECO:0000256" key="2">
    <source>
        <dbReference type="ARBA" id="ARBA00023157"/>
    </source>
</evidence>
<evidence type="ECO:0000313" key="7">
    <source>
        <dbReference type="Proteomes" id="UP001244011"/>
    </source>
</evidence>
<dbReference type="PROSITE" id="PS50941">
    <property type="entry name" value="CHIT_BIND_I_2"/>
    <property type="match status" value="2"/>
</dbReference>
<comment type="caution">
    <text evidence="6">The sequence shown here is derived from an EMBL/GenBank/DDBJ whole genome shotgun (WGS) entry which is preliminary data.</text>
</comment>
<organism evidence="6 7">
    <name type="scientific">Phialemonium atrogriseum</name>
    <dbReference type="NCBI Taxonomy" id="1093897"/>
    <lineage>
        <taxon>Eukaryota</taxon>
        <taxon>Fungi</taxon>
        <taxon>Dikarya</taxon>
        <taxon>Ascomycota</taxon>
        <taxon>Pezizomycotina</taxon>
        <taxon>Sordariomycetes</taxon>
        <taxon>Sordariomycetidae</taxon>
        <taxon>Cephalothecales</taxon>
        <taxon>Cephalothecaceae</taxon>
        <taxon>Phialemonium</taxon>
    </lineage>
</organism>
<evidence type="ECO:0000256" key="1">
    <source>
        <dbReference type="ARBA" id="ARBA00022669"/>
    </source>
</evidence>
<dbReference type="InterPro" id="IPR001002">
    <property type="entry name" value="Chitin-bd_1"/>
</dbReference>
<dbReference type="GeneID" id="85313715"/>
<evidence type="ECO:0000256" key="3">
    <source>
        <dbReference type="PROSITE-ProRule" id="PRU00261"/>
    </source>
</evidence>
<dbReference type="PANTHER" id="PTHR47849">
    <property type="entry name" value="CHITIN-BINDING LECTIN 1"/>
    <property type="match status" value="1"/>
</dbReference>
<dbReference type="RefSeq" id="XP_060284298.1">
    <property type="nucleotide sequence ID" value="XM_060430528.1"/>
</dbReference>
<feature type="signal peptide" evidence="4">
    <location>
        <begin position="1"/>
        <end position="18"/>
    </location>
</feature>